<feature type="transmembrane region" description="Helical" evidence="7">
    <location>
        <begin position="30"/>
        <end position="50"/>
    </location>
</feature>
<dbReference type="EMBL" id="JAESVG020000002">
    <property type="protein sequence ID" value="KAG8630665.1"/>
    <property type="molecule type" value="Genomic_DNA"/>
</dbReference>
<dbReference type="PANTHER" id="PTHR33048:SF132">
    <property type="entry name" value="MEMBRANE PROTEIN, PUTATIVE (AFU_ORTHOLOGUE AFUA_6G07820)-RELATED"/>
    <property type="match status" value="1"/>
</dbReference>
<feature type="domain" description="Rhodopsin" evidence="8">
    <location>
        <begin position="42"/>
        <end position="277"/>
    </location>
</feature>
<comment type="caution">
    <text evidence="9">The sequence shown here is derived from an EMBL/GenBank/DDBJ whole genome shotgun (WGS) entry which is preliminary data.</text>
</comment>
<evidence type="ECO:0000256" key="2">
    <source>
        <dbReference type="ARBA" id="ARBA00022692"/>
    </source>
</evidence>
<evidence type="ECO:0000256" key="7">
    <source>
        <dbReference type="SAM" id="Phobius"/>
    </source>
</evidence>
<organism evidence="9 10">
    <name type="scientific">Elsinoe batatas</name>
    <dbReference type="NCBI Taxonomy" id="2601811"/>
    <lineage>
        <taxon>Eukaryota</taxon>
        <taxon>Fungi</taxon>
        <taxon>Dikarya</taxon>
        <taxon>Ascomycota</taxon>
        <taxon>Pezizomycotina</taxon>
        <taxon>Dothideomycetes</taxon>
        <taxon>Dothideomycetidae</taxon>
        <taxon>Myriangiales</taxon>
        <taxon>Elsinoaceae</taxon>
        <taxon>Elsinoe</taxon>
    </lineage>
</organism>
<keyword evidence="10" id="KW-1185">Reference proteome</keyword>
<keyword evidence="2 7" id="KW-0812">Transmembrane</keyword>
<comment type="subcellular location">
    <subcellularLocation>
        <location evidence="1">Membrane</location>
        <topology evidence="1">Multi-pass membrane protein</topology>
    </subcellularLocation>
</comment>
<feature type="transmembrane region" description="Helical" evidence="7">
    <location>
        <begin position="186"/>
        <end position="204"/>
    </location>
</feature>
<evidence type="ECO:0000259" key="8">
    <source>
        <dbReference type="Pfam" id="PF20684"/>
    </source>
</evidence>
<name>A0A8K0L8C9_9PEZI</name>
<evidence type="ECO:0000256" key="5">
    <source>
        <dbReference type="ARBA" id="ARBA00038359"/>
    </source>
</evidence>
<comment type="similarity">
    <text evidence="5">Belongs to the SAT4 family.</text>
</comment>
<reference evidence="9" key="1">
    <citation type="submission" date="2021-07" db="EMBL/GenBank/DDBJ databases">
        <title>Elsinoe batatas strain:CRI-CJ2 Genome sequencing and assembly.</title>
        <authorList>
            <person name="Huang L."/>
        </authorList>
    </citation>
    <scope>NUCLEOTIDE SEQUENCE</scope>
    <source>
        <strain evidence="9">CRI-CJ2</strain>
    </source>
</reference>
<dbReference type="OrthoDB" id="444631at2759"/>
<dbReference type="InterPro" id="IPR049326">
    <property type="entry name" value="Rhodopsin_dom_fungi"/>
</dbReference>
<dbReference type="PANTHER" id="PTHR33048">
    <property type="entry name" value="PTH11-LIKE INTEGRAL MEMBRANE PROTEIN (AFU_ORTHOLOGUE AFUA_5G11245)"/>
    <property type="match status" value="1"/>
</dbReference>
<evidence type="ECO:0000256" key="3">
    <source>
        <dbReference type="ARBA" id="ARBA00022989"/>
    </source>
</evidence>
<sequence>MAGGITADAPPMSDSFIKESRGDQSSVTSVAFVAIAFLFVALRMFTRGIIVRNIGPEDWTILGAWVCSLALTICILFEVKFGQGHHIQTLSLTQLTGIYKSLYYSLAFYQGGLVLIKVSILCQYYRIFPGKNIRLAIWIMAVLTAIYGFWSIFGNIFICTPIPYFWNRSIPGGKCINTTALWFANAGMNILTDILIFVLPMPALKKLQLPKKQKVGLMLVFALGGFVCLTSILRLHSLYDVTKSTDLTWDNGPIAYWSSVEVNVGIICACLPTLKAFAMKYFPNMLNSSKNGGATSSNRKTGGTQTKTRGKNATVTEVELVNRYHCFARTCALPSRSICAHKQG</sequence>
<keyword evidence="4 7" id="KW-0472">Membrane</keyword>
<proteinExistence type="inferred from homology"/>
<protein>
    <recommendedName>
        <fullName evidence="8">Rhodopsin domain-containing protein</fullName>
    </recommendedName>
</protein>
<evidence type="ECO:0000256" key="6">
    <source>
        <dbReference type="SAM" id="MobiDB-lite"/>
    </source>
</evidence>
<feature type="transmembrane region" description="Helical" evidence="7">
    <location>
        <begin position="216"/>
        <end position="235"/>
    </location>
</feature>
<keyword evidence="3 7" id="KW-1133">Transmembrane helix</keyword>
<gene>
    <name evidence="9" type="ORF">KVT40_002284</name>
</gene>
<dbReference type="Pfam" id="PF20684">
    <property type="entry name" value="Fung_rhodopsin"/>
    <property type="match status" value="1"/>
</dbReference>
<evidence type="ECO:0000313" key="9">
    <source>
        <dbReference type="EMBL" id="KAG8630665.1"/>
    </source>
</evidence>
<feature type="transmembrane region" description="Helical" evidence="7">
    <location>
        <begin position="102"/>
        <end position="125"/>
    </location>
</feature>
<feature type="transmembrane region" description="Helical" evidence="7">
    <location>
        <begin position="62"/>
        <end position="82"/>
    </location>
</feature>
<evidence type="ECO:0000256" key="4">
    <source>
        <dbReference type="ARBA" id="ARBA00023136"/>
    </source>
</evidence>
<dbReference type="InterPro" id="IPR052337">
    <property type="entry name" value="SAT4-like"/>
</dbReference>
<dbReference type="AlphaFoldDB" id="A0A8K0L8C9"/>
<evidence type="ECO:0000313" key="10">
    <source>
        <dbReference type="Proteomes" id="UP000809789"/>
    </source>
</evidence>
<accession>A0A8K0L8C9</accession>
<feature type="transmembrane region" description="Helical" evidence="7">
    <location>
        <begin position="137"/>
        <end position="166"/>
    </location>
</feature>
<evidence type="ECO:0000256" key="1">
    <source>
        <dbReference type="ARBA" id="ARBA00004141"/>
    </source>
</evidence>
<feature type="region of interest" description="Disordered" evidence="6">
    <location>
        <begin position="292"/>
        <end position="311"/>
    </location>
</feature>
<dbReference type="Proteomes" id="UP000809789">
    <property type="component" value="Unassembled WGS sequence"/>
</dbReference>
<dbReference type="GO" id="GO:0016020">
    <property type="term" value="C:membrane"/>
    <property type="evidence" value="ECO:0007669"/>
    <property type="project" value="UniProtKB-SubCell"/>
</dbReference>